<dbReference type="EMBL" id="LJIJ01000135">
    <property type="protein sequence ID" value="ODN01881.1"/>
    <property type="molecule type" value="Genomic_DNA"/>
</dbReference>
<dbReference type="Proteomes" id="UP000094527">
    <property type="component" value="Unassembled WGS sequence"/>
</dbReference>
<feature type="signal peptide" evidence="1">
    <location>
        <begin position="1"/>
        <end position="23"/>
    </location>
</feature>
<dbReference type="SUPFAM" id="SSF57256">
    <property type="entry name" value="Elafin-like"/>
    <property type="match status" value="1"/>
</dbReference>
<feature type="domain" description="WAP" evidence="2">
    <location>
        <begin position="35"/>
        <end position="84"/>
    </location>
</feature>
<feature type="chain" id="PRO_5008905257" evidence="1">
    <location>
        <begin position="24"/>
        <end position="84"/>
    </location>
</feature>
<dbReference type="Pfam" id="PF00095">
    <property type="entry name" value="WAP"/>
    <property type="match status" value="1"/>
</dbReference>
<dbReference type="AlphaFoldDB" id="A0A1D2N9G1"/>
<sequence>MNRAVAIGVGLVLVVCMFSMVDSNIQNKTCSAAIASTKSGTCPEPNPQIRCFHCYDQCRGDAECTDNKKCCPQPGCGNNCNAPV</sequence>
<dbReference type="GO" id="GO:0005576">
    <property type="term" value="C:extracellular region"/>
    <property type="evidence" value="ECO:0007669"/>
    <property type="project" value="InterPro"/>
</dbReference>
<evidence type="ECO:0000259" key="2">
    <source>
        <dbReference type="PROSITE" id="PS51390"/>
    </source>
</evidence>
<keyword evidence="1" id="KW-0732">Signal</keyword>
<protein>
    <submittedName>
        <fullName evidence="3">Anosmin-1</fullName>
    </submittedName>
</protein>
<dbReference type="GO" id="GO:0030414">
    <property type="term" value="F:peptidase inhibitor activity"/>
    <property type="evidence" value="ECO:0007669"/>
    <property type="project" value="InterPro"/>
</dbReference>
<keyword evidence="4" id="KW-1185">Reference proteome</keyword>
<name>A0A1D2N9G1_ORCCI</name>
<dbReference type="Gene3D" id="4.10.75.10">
    <property type="entry name" value="Elafin-like"/>
    <property type="match status" value="1"/>
</dbReference>
<evidence type="ECO:0000256" key="1">
    <source>
        <dbReference type="SAM" id="SignalP"/>
    </source>
</evidence>
<reference evidence="3 4" key="1">
    <citation type="journal article" date="2016" name="Genome Biol. Evol.">
        <title>Gene Family Evolution Reflects Adaptation to Soil Environmental Stressors in the Genome of the Collembolan Orchesella cincta.</title>
        <authorList>
            <person name="Faddeeva-Vakhrusheva A."/>
            <person name="Derks M.F."/>
            <person name="Anvar S.Y."/>
            <person name="Agamennone V."/>
            <person name="Suring W."/>
            <person name="Smit S."/>
            <person name="van Straalen N.M."/>
            <person name="Roelofs D."/>
        </authorList>
    </citation>
    <scope>NUCLEOTIDE SEQUENCE [LARGE SCALE GENOMIC DNA]</scope>
    <source>
        <tissue evidence="3">Mixed pool</tissue>
    </source>
</reference>
<gene>
    <name evidence="3" type="ORF">Ocin01_04780</name>
</gene>
<organism evidence="3 4">
    <name type="scientific">Orchesella cincta</name>
    <name type="common">Springtail</name>
    <name type="synonym">Podura cincta</name>
    <dbReference type="NCBI Taxonomy" id="48709"/>
    <lineage>
        <taxon>Eukaryota</taxon>
        <taxon>Metazoa</taxon>
        <taxon>Ecdysozoa</taxon>
        <taxon>Arthropoda</taxon>
        <taxon>Hexapoda</taxon>
        <taxon>Collembola</taxon>
        <taxon>Entomobryomorpha</taxon>
        <taxon>Entomobryoidea</taxon>
        <taxon>Orchesellidae</taxon>
        <taxon>Orchesellinae</taxon>
        <taxon>Orchesella</taxon>
    </lineage>
</organism>
<accession>A0A1D2N9G1</accession>
<evidence type="ECO:0000313" key="3">
    <source>
        <dbReference type="EMBL" id="ODN01881.1"/>
    </source>
</evidence>
<dbReference type="PRINTS" id="PR00003">
    <property type="entry name" value="4DISULPHCORE"/>
</dbReference>
<dbReference type="SMART" id="SM00217">
    <property type="entry name" value="WAP"/>
    <property type="match status" value="1"/>
</dbReference>
<dbReference type="InterPro" id="IPR008197">
    <property type="entry name" value="WAP_dom"/>
</dbReference>
<comment type="caution">
    <text evidence="3">The sequence shown here is derived from an EMBL/GenBank/DDBJ whole genome shotgun (WGS) entry which is preliminary data.</text>
</comment>
<proteinExistence type="predicted"/>
<dbReference type="InterPro" id="IPR036645">
    <property type="entry name" value="Elafin-like_sf"/>
</dbReference>
<evidence type="ECO:0000313" key="4">
    <source>
        <dbReference type="Proteomes" id="UP000094527"/>
    </source>
</evidence>
<dbReference type="PROSITE" id="PS51390">
    <property type="entry name" value="WAP"/>
    <property type="match status" value="1"/>
</dbReference>